<organism evidence="3 4">
    <name type="scientific">Denitrobaculum tricleocarpae</name>
    <dbReference type="NCBI Taxonomy" id="2591009"/>
    <lineage>
        <taxon>Bacteria</taxon>
        <taxon>Pseudomonadati</taxon>
        <taxon>Pseudomonadota</taxon>
        <taxon>Alphaproteobacteria</taxon>
        <taxon>Rhodospirillales</taxon>
        <taxon>Rhodospirillaceae</taxon>
        <taxon>Denitrobaculum</taxon>
    </lineage>
</organism>
<evidence type="ECO:0000313" key="4">
    <source>
        <dbReference type="Proteomes" id="UP000315252"/>
    </source>
</evidence>
<keyword evidence="1" id="KW-0812">Transmembrane</keyword>
<feature type="transmembrane region" description="Helical" evidence="1">
    <location>
        <begin position="21"/>
        <end position="43"/>
    </location>
</feature>
<feature type="domain" description="DUF1468" evidence="2">
    <location>
        <begin position="33"/>
        <end position="183"/>
    </location>
</feature>
<keyword evidence="1" id="KW-1133">Transmembrane helix</keyword>
<feature type="transmembrane region" description="Helical" evidence="1">
    <location>
        <begin position="134"/>
        <end position="151"/>
    </location>
</feature>
<reference evidence="3 4" key="1">
    <citation type="submission" date="2019-06" db="EMBL/GenBank/DDBJ databases">
        <title>Whole genome sequence for Rhodospirillaceae sp. R148.</title>
        <authorList>
            <person name="Wang G."/>
        </authorList>
    </citation>
    <scope>NUCLEOTIDE SEQUENCE [LARGE SCALE GENOMIC DNA]</scope>
    <source>
        <strain evidence="3 4">R148</strain>
    </source>
</reference>
<evidence type="ECO:0000313" key="3">
    <source>
        <dbReference type="EMBL" id="TQV83129.1"/>
    </source>
</evidence>
<comment type="caution">
    <text evidence="3">The sequence shown here is derived from an EMBL/GenBank/DDBJ whole genome shotgun (WGS) entry which is preliminary data.</text>
</comment>
<feature type="transmembrane region" description="Helical" evidence="1">
    <location>
        <begin position="158"/>
        <end position="182"/>
    </location>
</feature>
<dbReference type="Proteomes" id="UP000315252">
    <property type="component" value="Unassembled WGS sequence"/>
</dbReference>
<dbReference type="OrthoDB" id="8449480at2"/>
<protein>
    <submittedName>
        <fullName evidence="3">Tripartite tricarboxylate transporter TctB family protein</fullName>
    </submittedName>
</protein>
<sequence length="205" mass="22821">MREVVSSSDHRPDGQTLTVSISPLFSTPVLEWLFWLVLAGMVYALTDNFDEPIAEYQFGASGWPRVLCAALAFGATAQLLYKLTRRRAEREKPADPSSGQESKPAHSGLTLGAKLQRAGVFLVPFLYLYVMPEIGFYVATPFFILAILLLLEVRSIKALISVTAVVHGLVLLIFTRFFYVALPVGRVEGFYDLNNWIIAFVRTGM</sequence>
<dbReference type="AlphaFoldDB" id="A0A545U0X5"/>
<dbReference type="Pfam" id="PF07331">
    <property type="entry name" value="TctB"/>
    <property type="match status" value="1"/>
</dbReference>
<keyword evidence="1" id="KW-0472">Membrane</keyword>
<accession>A0A545U0X5</accession>
<dbReference type="InterPro" id="IPR009936">
    <property type="entry name" value="DUF1468"/>
</dbReference>
<keyword evidence="4" id="KW-1185">Reference proteome</keyword>
<evidence type="ECO:0000259" key="2">
    <source>
        <dbReference type="Pfam" id="PF07331"/>
    </source>
</evidence>
<dbReference type="EMBL" id="VHSH01000001">
    <property type="protein sequence ID" value="TQV83129.1"/>
    <property type="molecule type" value="Genomic_DNA"/>
</dbReference>
<proteinExistence type="predicted"/>
<name>A0A545U0X5_9PROT</name>
<evidence type="ECO:0000256" key="1">
    <source>
        <dbReference type="SAM" id="Phobius"/>
    </source>
</evidence>
<gene>
    <name evidence="3" type="ORF">FKG95_00570</name>
</gene>